<dbReference type="AlphaFoldDB" id="E4XTA9"/>
<feature type="compositionally biased region" description="Low complexity" evidence="1">
    <location>
        <begin position="260"/>
        <end position="273"/>
    </location>
</feature>
<feature type="compositionally biased region" description="Polar residues" evidence="1">
    <location>
        <begin position="227"/>
        <end position="248"/>
    </location>
</feature>
<feature type="region of interest" description="Disordered" evidence="1">
    <location>
        <begin position="215"/>
        <end position="273"/>
    </location>
</feature>
<gene>
    <name evidence="2" type="ORF">GSOID_T00003044001</name>
</gene>
<dbReference type="Proteomes" id="UP000001307">
    <property type="component" value="Unassembled WGS sequence"/>
</dbReference>
<feature type="compositionally biased region" description="Basic and acidic residues" evidence="1">
    <location>
        <begin position="576"/>
        <end position="586"/>
    </location>
</feature>
<feature type="region of interest" description="Disordered" evidence="1">
    <location>
        <begin position="499"/>
        <end position="530"/>
    </location>
</feature>
<feature type="region of interest" description="Disordered" evidence="1">
    <location>
        <begin position="548"/>
        <end position="618"/>
    </location>
</feature>
<dbReference type="InParanoid" id="E4XTA9"/>
<name>E4XTA9_OIKDI</name>
<feature type="compositionally biased region" description="Polar residues" evidence="1">
    <location>
        <begin position="605"/>
        <end position="618"/>
    </location>
</feature>
<keyword evidence="3" id="KW-1185">Reference proteome</keyword>
<accession>E4XTA9</accession>
<proteinExistence type="predicted"/>
<organism evidence="2">
    <name type="scientific">Oikopleura dioica</name>
    <name type="common">Tunicate</name>
    <dbReference type="NCBI Taxonomy" id="34765"/>
    <lineage>
        <taxon>Eukaryota</taxon>
        <taxon>Metazoa</taxon>
        <taxon>Chordata</taxon>
        <taxon>Tunicata</taxon>
        <taxon>Appendicularia</taxon>
        <taxon>Copelata</taxon>
        <taxon>Oikopleuridae</taxon>
        <taxon>Oikopleura</taxon>
    </lineage>
</organism>
<sequence length="618" mass="69980">MVDFNSNFFNLDTPLSEDFWRGTKRKRNAEVISERIQSATNEEIEKLFKWITEDGKDRFLVSCILWSIPEEFAADSFKLGWESCFLNAAAADCWFDWINVRTDDFKRDVSDDDWKFILSERKTERAKGGFELRSGIEMAYSIFLGWSLLKTEDQQNGLTIRGIINLLNDEAKVAALKKNAANKEAKCLLQFHRRKNWVQNQVNDLLFGQEALAHPNCPSSSSSQSSGKQYVHTQNIPANPQNIPQRAQQPRRVQMPTNYQSRPSIPRQQSPSINNLRHNLPVEQNNNSPRVAITNFPRVLPLPTSLRERMSLPFLRLSPDLPENGAMWCEKTAIAIMLHQKYTTLPHGHFILVQITRNTPTELHNVWLIVRARFMRIPNCGDCPKARLYARTTQPDEDCIPHEIELRTDLHGEETWTVQWKKKVKKILPANKELPCTSDKDPPGQSNLPVPQKSDDDDDFHVQNCLSDEEEPPKSPPSFEPVIPSVPSTPLKITEKVPIVAPAPLPTPSTSKSLSDESNKLPKTTMLPRRNPRIEDMASRLLAVCPSISLPKEKSKKPSVDLLPELKTEASTPKKAKPDDKLDKKSSPVRKKTNADALQSKAPAASSNINASKGNFLL</sequence>
<feature type="region of interest" description="Disordered" evidence="1">
    <location>
        <begin position="433"/>
        <end position="487"/>
    </location>
</feature>
<feature type="compositionally biased region" description="Basic and acidic residues" evidence="1">
    <location>
        <begin position="551"/>
        <end position="568"/>
    </location>
</feature>
<reference evidence="2" key="1">
    <citation type="journal article" date="2010" name="Science">
        <title>Plasticity of animal genome architecture unmasked by rapid evolution of a pelagic tunicate.</title>
        <authorList>
            <person name="Denoeud F."/>
            <person name="Henriet S."/>
            <person name="Mungpakdee S."/>
            <person name="Aury J.M."/>
            <person name="Da Silva C."/>
            <person name="Brinkmann H."/>
            <person name="Mikhaleva J."/>
            <person name="Olsen L.C."/>
            <person name="Jubin C."/>
            <person name="Canestro C."/>
            <person name="Bouquet J.M."/>
            <person name="Danks G."/>
            <person name="Poulain J."/>
            <person name="Campsteijn C."/>
            <person name="Adamski M."/>
            <person name="Cross I."/>
            <person name="Yadetie F."/>
            <person name="Muffato M."/>
            <person name="Louis A."/>
            <person name="Butcher S."/>
            <person name="Tsagkogeorga G."/>
            <person name="Konrad A."/>
            <person name="Singh S."/>
            <person name="Jensen M.F."/>
            <person name="Cong E.H."/>
            <person name="Eikeseth-Otteraa H."/>
            <person name="Noel B."/>
            <person name="Anthouard V."/>
            <person name="Porcel B.M."/>
            <person name="Kachouri-Lafond R."/>
            <person name="Nishino A."/>
            <person name="Ugolini M."/>
            <person name="Chourrout P."/>
            <person name="Nishida H."/>
            <person name="Aasland R."/>
            <person name="Huzurbazar S."/>
            <person name="Westhof E."/>
            <person name="Delsuc F."/>
            <person name="Lehrach H."/>
            <person name="Reinhardt R."/>
            <person name="Weissenbach J."/>
            <person name="Roy S.W."/>
            <person name="Artiguenave F."/>
            <person name="Postlethwait J.H."/>
            <person name="Manak J.R."/>
            <person name="Thompson E.M."/>
            <person name="Jaillon O."/>
            <person name="Du Pasquier L."/>
            <person name="Boudinot P."/>
            <person name="Liberles D.A."/>
            <person name="Volff J.N."/>
            <person name="Philippe H."/>
            <person name="Lenhard B."/>
            <person name="Roest Crollius H."/>
            <person name="Wincker P."/>
            <person name="Chourrout D."/>
        </authorList>
    </citation>
    <scope>NUCLEOTIDE SEQUENCE [LARGE SCALE GENOMIC DNA]</scope>
</reference>
<evidence type="ECO:0000256" key="1">
    <source>
        <dbReference type="SAM" id="MobiDB-lite"/>
    </source>
</evidence>
<dbReference type="EMBL" id="FN653151">
    <property type="protein sequence ID" value="CBY12971.1"/>
    <property type="molecule type" value="Genomic_DNA"/>
</dbReference>
<evidence type="ECO:0000313" key="2">
    <source>
        <dbReference type="EMBL" id="CBY12971.1"/>
    </source>
</evidence>
<protein>
    <submittedName>
        <fullName evidence="2">Uncharacterized protein</fullName>
    </submittedName>
</protein>
<evidence type="ECO:0000313" key="3">
    <source>
        <dbReference type="Proteomes" id="UP000001307"/>
    </source>
</evidence>